<feature type="compositionally biased region" description="Low complexity" evidence="1">
    <location>
        <begin position="441"/>
        <end position="472"/>
    </location>
</feature>
<dbReference type="EMBL" id="FNXT01000881">
    <property type="protein sequence ID" value="SZX68803.1"/>
    <property type="molecule type" value="Genomic_DNA"/>
</dbReference>
<protein>
    <submittedName>
        <fullName evidence="2">Uncharacterized protein</fullName>
    </submittedName>
</protein>
<feature type="compositionally biased region" description="Low complexity" evidence="1">
    <location>
        <begin position="392"/>
        <end position="406"/>
    </location>
</feature>
<feature type="region of interest" description="Disordered" evidence="1">
    <location>
        <begin position="375"/>
        <end position="409"/>
    </location>
</feature>
<feature type="region of interest" description="Disordered" evidence="1">
    <location>
        <begin position="441"/>
        <end position="482"/>
    </location>
</feature>
<reference evidence="2 3" key="1">
    <citation type="submission" date="2016-10" db="EMBL/GenBank/DDBJ databases">
        <authorList>
            <person name="Cai Z."/>
        </authorList>
    </citation>
    <scope>NUCLEOTIDE SEQUENCE [LARGE SCALE GENOMIC DNA]</scope>
</reference>
<gene>
    <name evidence="2" type="ORF">BQ4739_LOCUS9121</name>
</gene>
<name>A0A383VVC3_TETOB</name>
<dbReference type="Proteomes" id="UP000256970">
    <property type="component" value="Unassembled WGS sequence"/>
</dbReference>
<dbReference type="AlphaFoldDB" id="A0A383VVC3"/>
<keyword evidence="3" id="KW-1185">Reference proteome</keyword>
<proteinExistence type="predicted"/>
<accession>A0A383VVC3</accession>
<feature type="compositionally biased region" description="Low complexity" evidence="1">
    <location>
        <begin position="551"/>
        <end position="570"/>
    </location>
</feature>
<sequence>MQLDYPALSQYAGQLQRVLRPSCKQCIDYFEAVSAVRSLGKAVKQILKDDKDEVLYPALRRSYMAAVWVLQRSRLFAWQATQLNSNVLSTLFRLYLHHTNRAKGRAVSFHHISKCGGTTMCQLAASNRCSNPSMDQERNCVLDSRLDGPLWMVAHDVTQQGATPNATVGKLDVTAQPIPWANMTAAQRELARNFSVEPPLPMWLMYSCPYAPIGRPNTCFSRTQQVQDTRSTFLANERTLSQSSGATQVCHQFSNAIILRQPVPHVVSLLAEVKFRYVRQLAIWHNITSWQPPAWDISWWEKFGPALVGNYATRTLVGRESFCRSAANMSSADLAQAVNALMGFDMVMTLDRAKDIDLLVSTMLGWPARKFSSQPASRVREVTPRQQGWGGVAAEAGSSSSTSQLGWPPLGSSEDLRQYSIILPHAAPLPAAAAGGVAAGLQGASSSSSSSSSSSTTNSSGSRGADSSSEASTAGMLGSSSSNSYVQSAAQEASIGVIRPSRMLLMHRKTHQRPSASTAASAAAAHISSAAGAVSGLLSQLHQPRFLPVLQQQQQQQQQQQHPAAGSAAADEGDYSDDDDDDGESLTDEEFALAAAKMYAPHPAAGAGAPPPPPPPAVPKEVVEADAAVALVTRVWLDRQVQLAGFPSIAAAGSQLPPRPEVTYMQQQDAHGALLVRVSLAPGANETRSNPQQEVWHAFPRHGFAFPAADMARLEQLTTLDSQLVATADLLLDLDTAWLQSLLHSHHYRKRMKSVATTYTACGFSGMMPLTDTVQDHVFQPEGLLQKSSGAWIS</sequence>
<organism evidence="2 3">
    <name type="scientific">Tetradesmus obliquus</name>
    <name type="common">Green alga</name>
    <name type="synonym">Acutodesmus obliquus</name>
    <dbReference type="NCBI Taxonomy" id="3088"/>
    <lineage>
        <taxon>Eukaryota</taxon>
        <taxon>Viridiplantae</taxon>
        <taxon>Chlorophyta</taxon>
        <taxon>core chlorophytes</taxon>
        <taxon>Chlorophyceae</taxon>
        <taxon>CS clade</taxon>
        <taxon>Sphaeropleales</taxon>
        <taxon>Scenedesmaceae</taxon>
        <taxon>Tetradesmus</taxon>
    </lineage>
</organism>
<evidence type="ECO:0000313" key="3">
    <source>
        <dbReference type="Proteomes" id="UP000256970"/>
    </source>
</evidence>
<feature type="compositionally biased region" description="Acidic residues" evidence="1">
    <location>
        <begin position="571"/>
        <end position="585"/>
    </location>
</feature>
<feature type="region of interest" description="Disordered" evidence="1">
    <location>
        <begin position="550"/>
        <end position="585"/>
    </location>
</feature>
<evidence type="ECO:0000256" key="1">
    <source>
        <dbReference type="SAM" id="MobiDB-lite"/>
    </source>
</evidence>
<evidence type="ECO:0000313" key="2">
    <source>
        <dbReference type="EMBL" id="SZX68803.1"/>
    </source>
</evidence>